<feature type="compositionally biased region" description="Polar residues" evidence="2">
    <location>
        <begin position="241"/>
        <end position="263"/>
    </location>
</feature>
<dbReference type="Proteomes" id="UP000059188">
    <property type="component" value="Unassembled WGS sequence"/>
</dbReference>
<gene>
    <name evidence="4" type="ORF">RSOLAG1IB_04405</name>
</gene>
<keyword evidence="5" id="KW-1185">Reference proteome</keyword>
<dbReference type="PROSITE" id="PS50157">
    <property type="entry name" value="ZINC_FINGER_C2H2_2"/>
    <property type="match status" value="1"/>
</dbReference>
<keyword evidence="1" id="KW-0862">Zinc</keyword>
<keyword evidence="1" id="KW-0479">Metal-binding</keyword>
<dbReference type="InterPro" id="IPR013087">
    <property type="entry name" value="Znf_C2H2_type"/>
</dbReference>
<accession>A0A0B7FVD9</accession>
<name>A0A0B7FVD9_THACB</name>
<evidence type="ECO:0000259" key="3">
    <source>
        <dbReference type="PROSITE" id="PS50157"/>
    </source>
</evidence>
<organism evidence="4 5">
    <name type="scientific">Thanatephorus cucumeris (strain AG1-IB / isolate 7/3/14)</name>
    <name type="common">Lettuce bottom rot fungus</name>
    <name type="synonym">Rhizoctonia solani</name>
    <dbReference type="NCBI Taxonomy" id="1108050"/>
    <lineage>
        <taxon>Eukaryota</taxon>
        <taxon>Fungi</taxon>
        <taxon>Dikarya</taxon>
        <taxon>Basidiomycota</taxon>
        <taxon>Agaricomycotina</taxon>
        <taxon>Agaricomycetes</taxon>
        <taxon>Cantharellales</taxon>
        <taxon>Ceratobasidiaceae</taxon>
        <taxon>Rhizoctonia</taxon>
        <taxon>Rhizoctonia solani AG-1</taxon>
    </lineage>
</organism>
<proteinExistence type="predicted"/>
<evidence type="ECO:0000256" key="1">
    <source>
        <dbReference type="PROSITE-ProRule" id="PRU00042"/>
    </source>
</evidence>
<dbReference type="GO" id="GO:0008270">
    <property type="term" value="F:zinc ion binding"/>
    <property type="evidence" value="ECO:0007669"/>
    <property type="project" value="UniProtKB-KW"/>
</dbReference>
<protein>
    <recommendedName>
        <fullName evidence="3">C2H2-type domain-containing protein</fullName>
    </recommendedName>
</protein>
<evidence type="ECO:0000313" key="4">
    <source>
        <dbReference type="EMBL" id="CEL61655.1"/>
    </source>
</evidence>
<keyword evidence="1" id="KW-0863">Zinc-finger</keyword>
<reference evidence="4 5" key="1">
    <citation type="submission" date="2014-11" db="EMBL/GenBank/DDBJ databases">
        <authorList>
            <person name="Wibberg Daniel"/>
        </authorList>
    </citation>
    <scope>NUCLEOTIDE SEQUENCE [LARGE SCALE GENOMIC DNA]</scope>
    <source>
        <strain evidence="4">Rhizoctonia solani AG1-IB 7/3/14</strain>
    </source>
</reference>
<feature type="domain" description="C2H2-type" evidence="3">
    <location>
        <begin position="309"/>
        <end position="338"/>
    </location>
</feature>
<sequence>MSAAYLPSPTSPVTSQLGRLALFPRNGDDFNANYQSISDSDETRLIGESWDSWGDRDVLKTVQSMMDHLARQSSPKSNHAAEPEHRGPVAKGPDPTKHFQLRAPQSKQRRSSNDRRPANPAVPSRKYFIVFPCIYSIDQNRMIYRLDEKFQQHQVTHFPLQTRSTFSLQGISYWVDENEDLWYKLDHDWLKETFYTEVYRALLEVKTCIQNSKVSFEMLVGGVTNNPIDNLHEAAGGSWVPSPSSDDSHGNTSSGPSSPTLSIGSDEARSTTLPQLSQFPDQAEIDNWFQQLKRCRAVQAKAGHRLQEVRCPLSRCGKVQRRPQALRDHLYFHFGIKRK</sequence>
<feature type="region of interest" description="Disordered" evidence="2">
    <location>
        <begin position="68"/>
        <end position="120"/>
    </location>
</feature>
<dbReference type="AlphaFoldDB" id="A0A0B7FVD9"/>
<evidence type="ECO:0000313" key="5">
    <source>
        <dbReference type="Proteomes" id="UP000059188"/>
    </source>
</evidence>
<evidence type="ECO:0000256" key="2">
    <source>
        <dbReference type="SAM" id="MobiDB-lite"/>
    </source>
</evidence>
<dbReference type="EMBL" id="LN679105">
    <property type="protein sequence ID" value="CEL61655.1"/>
    <property type="molecule type" value="Genomic_DNA"/>
</dbReference>
<feature type="region of interest" description="Disordered" evidence="2">
    <location>
        <begin position="234"/>
        <end position="267"/>
    </location>
</feature>
<dbReference type="OrthoDB" id="6077919at2759"/>